<proteinExistence type="predicted"/>
<name>A0ACC1B9H4_9ROSI</name>
<reference evidence="2" key="1">
    <citation type="journal article" date="2023" name="G3 (Bethesda)">
        <title>Genome assembly and association tests identify interacting loci associated with vigor, precocity, and sex in interspecific pistachio rootstocks.</title>
        <authorList>
            <person name="Palmer W."/>
            <person name="Jacygrad E."/>
            <person name="Sagayaradj S."/>
            <person name="Cavanaugh K."/>
            <person name="Han R."/>
            <person name="Bertier L."/>
            <person name="Beede B."/>
            <person name="Kafkas S."/>
            <person name="Golino D."/>
            <person name="Preece J."/>
            <person name="Michelmore R."/>
        </authorList>
    </citation>
    <scope>NUCLEOTIDE SEQUENCE [LARGE SCALE GENOMIC DNA]</scope>
</reference>
<comment type="caution">
    <text evidence="1">The sequence shown here is derived from an EMBL/GenBank/DDBJ whole genome shotgun (WGS) entry which is preliminary data.</text>
</comment>
<evidence type="ECO:0000313" key="2">
    <source>
        <dbReference type="Proteomes" id="UP001164250"/>
    </source>
</evidence>
<dbReference type="Proteomes" id="UP001164250">
    <property type="component" value="Chromosome 6"/>
</dbReference>
<dbReference type="EMBL" id="CM047902">
    <property type="protein sequence ID" value="KAJ0095585.1"/>
    <property type="molecule type" value="Genomic_DNA"/>
</dbReference>
<sequence>MTLYLPLFRSCTTLRTLTQLHAHLLVTGLHSDPPASGRLIESYARMGTLQSSRLVFETFTKPDSFMWAVLIKCYVWNNLFEEAISLYHKMIYDHGLISNFIYPSVLRACSGSGNLVIGGKVHGRIIKCGFDNYNVVEASLAGMYGEIGCLDDARKVFDKMSVKDVVSWSSIIKCYVNNGKVDEGLEIFRLMIIEGVQPDYVTMLSVAKACGELCFLRLASSVHGHALRKKIEIDGPLGNSLIVMYSKCNDLSSAEKVFVTLKKRCTTSWTAMISCYNRSGCFRKALDVFVRMLEVRAKPNSVTRSTILGSCAGLAWLRGGKSVHWHIIIKDMESKSNSGYLGPALIEFYAACGEFSKFEAINLFRQMYLNSLQMDEGDLLSHSGSVEEGKVYFNAMRDFGVEPDSEHYDCMVDLLSRTGYIDEAYQMIHSMPFPADASIWSALLNGCRIHKRTDMINIIEKDLSDISTSDPGYYTILSNIYAEEGNWNKFGKVRSVMDGYDLRKVPGYSRIELDTKNSLV</sequence>
<protein>
    <submittedName>
        <fullName evidence="1">Uncharacterized protein</fullName>
    </submittedName>
</protein>
<accession>A0ACC1B9H4</accession>
<organism evidence="1 2">
    <name type="scientific">Pistacia atlantica</name>
    <dbReference type="NCBI Taxonomy" id="434234"/>
    <lineage>
        <taxon>Eukaryota</taxon>
        <taxon>Viridiplantae</taxon>
        <taxon>Streptophyta</taxon>
        <taxon>Embryophyta</taxon>
        <taxon>Tracheophyta</taxon>
        <taxon>Spermatophyta</taxon>
        <taxon>Magnoliopsida</taxon>
        <taxon>eudicotyledons</taxon>
        <taxon>Gunneridae</taxon>
        <taxon>Pentapetalae</taxon>
        <taxon>rosids</taxon>
        <taxon>malvids</taxon>
        <taxon>Sapindales</taxon>
        <taxon>Anacardiaceae</taxon>
        <taxon>Pistacia</taxon>
    </lineage>
</organism>
<evidence type="ECO:0000313" key="1">
    <source>
        <dbReference type="EMBL" id="KAJ0095585.1"/>
    </source>
</evidence>
<keyword evidence="2" id="KW-1185">Reference proteome</keyword>
<gene>
    <name evidence="1" type="ORF">Patl1_16741</name>
</gene>